<protein>
    <submittedName>
        <fullName evidence="1">Uncharacterized protein</fullName>
    </submittedName>
</protein>
<name>A0A507B882_9PEZI</name>
<keyword evidence="2" id="KW-1185">Reference proteome</keyword>
<evidence type="ECO:0000313" key="2">
    <source>
        <dbReference type="Proteomes" id="UP000319257"/>
    </source>
</evidence>
<proteinExistence type="predicted"/>
<reference evidence="1 2" key="1">
    <citation type="submission" date="2019-06" db="EMBL/GenBank/DDBJ databases">
        <title>Draft genome sequence of the filamentous fungus Phialemoniopsis curvata isolated from diesel fuel.</title>
        <authorList>
            <person name="Varaljay V.A."/>
            <person name="Lyon W.J."/>
            <person name="Crouch A.L."/>
            <person name="Drake C.E."/>
            <person name="Hollomon J.M."/>
            <person name="Nadeau L.J."/>
            <person name="Nunn H.S."/>
            <person name="Stevenson B.S."/>
            <person name="Bojanowski C.L."/>
            <person name="Crookes-Goodson W.J."/>
        </authorList>
    </citation>
    <scope>NUCLEOTIDE SEQUENCE [LARGE SCALE GENOMIC DNA]</scope>
    <source>
        <strain evidence="1 2">D216</strain>
    </source>
</reference>
<sequence length="203" mass="23523">MSSPYYETSAFFDLPLAIRNKIYRLVLVKRGRPIRLRRVPSLLQVNRQIREEAFPIRYGENKFYIIQDPDVDIALGDPMLRMLAESGCFAHISSFTLRCMSHWSRKPHLDLILLDKPSPSQQEQYLNLRIGSDNTDWSDIAVTVVALAERGMDIMYRSEEPWKQRVSAFRRGAGVLLSIIALGYVDMSNKWLVMDFRTPGKRN</sequence>
<dbReference type="AlphaFoldDB" id="A0A507B882"/>
<evidence type="ECO:0000313" key="1">
    <source>
        <dbReference type="EMBL" id="TPX13609.1"/>
    </source>
</evidence>
<comment type="caution">
    <text evidence="1">The sequence shown here is derived from an EMBL/GenBank/DDBJ whole genome shotgun (WGS) entry which is preliminary data.</text>
</comment>
<dbReference type="InParanoid" id="A0A507B882"/>
<gene>
    <name evidence="1" type="ORF">E0L32_006080</name>
</gene>
<dbReference type="RefSeq" id="XP_030995320.1">
    <property type="nucleotide sequence ID" value="XM_031140673.1"/>
</dbReference>
<accession>A0A507B882</accession>
<dbReference type="EMBL" id="SKBQ01000033">
    <property type="protein sequence ID" value="TPX13609.1"/>
    <property type="molecule type" value="Genomic_DNA"/>
</dbReference>
<dbReference type="Proteomes" id="UP000319257">
    <property type="component" value="Unassembled WGS sequence"/>
</dbReference>
<organism evidence="1 2">
    <name type="scientific">Thyridium curvatum</name>
    <dbReference type="NCBI Taxonomy" id="1093900"/>
    <lineage>
        <taxon>Eukaryota</taxon>
        <taxon>Fungi</taxon>
        <taxon>Dikarya</taxon>
        <taxon>Ascomycota</taxon>
        <taxon>Pezizomycotina</taxon>
        <taxon>Sordariomycetes</taxon>
        <taxon>Sordariomycetidae</taxon>
        <taxon>Thyridiales</taxon>
        <taxon>Thyridiaceae</taxon>
        <taxon>Thyridium</taxon>
    </lineage>
</organism>
<dbReference type="GeneID" id="41973527"/>
<dbReference type="OrthoDB" id="5245408at2759"/>